<dbReference type="InterPro" id="IPR013783">
    <property type="entry name" value="Ig-like_fold"/>
</dbReference>
<dbReference type="SUPFAM" id="SSF81296">
    <property type="entry name" value="E set domains"/>
    <property type="match status" value="1"/>
</dbReference>
<proteinExistence type="predicted"/>
<dbReference type="PANTHER" id="PTHR32208">
    <property type="entry name" value="SECRETED PROTEIN-RELATED"/>
    <property type="match status" value="1"/>
</dbReference>
<evidence type="ECO:0000313" key="2">
    <source>
        <dbReference type="EMBL" id="MBE9030234.1"/>
    </source>
</evidence>
<dbReference type="InterPro" id="IPR037293">
    <property type="entry name" value="Gal_Oxidase_central_sf"/>
</dbReference>
<dbReference type="InterPro" id="IPR015202">
    <property type="entry name" value="GO-like_E_set"/>
</dbReference>
<dbReference type="InterPro" id="IPR014756">
    <property type="entry name" value="Ig_E-set"/>
</dbReference>
<accession>A0A928VQG5</accession>
<dbReference type="Proteomes" id="UP000625316">
    <property type="component" value="Unassembled WGS sequence"/>
</dbReference>
<organism evidence="2 3">
    <name type="scientific">Romeriopsis navalis LEGE 11480</name>
    <dbReference type="NCBI Taxonomy" id="2777977"/>
    <lineage>
        <taxon>Bacteria</taxon>
        <taxon>Bacillati</taxon>
        <taxon>Cyanobacteriota</taxon>
        <taxon>Cyanophyceae</taxon>
        <taxon>Leptolyngbyales</taxon>
        <taxon>Leptolyngbyaceae</taxon>
        <taxon>Romeriopsis</taxon>
        <taxon>Romeriopsis navalis</taxon>
    </lineage>
</organism>
<comment type="caution">
    <text evidence="2">The sequence shown here is derived from an EMBL/GenBank/DDBJ whole genome shotgun (WGS) entry which is preliminary data.</text>
</comment>
<keyword evidence="3" id="KW-1185">Reference proteome</keyword>
<evidence type="ECO:0000313" key="3">
    <source>
        <dbReference type="Proteomes" id="UP000625316"/>
    </source>
</evidence>
<feature type="domain" description="Galactose oxidase-like Early set" evidence="1">
    <location>
        <begin position="444"/>
        <end position="537"/>
    </location>
</feature>
<dbReference type="RefSeq" id="WP_264325060.1">
    <property type="nucleotide sequence ID" value="NZ_JADEXQ010000031.1"/>
</dbReference>
<dbReference type="SUPFAM" id="SSF50965">
    <property type="entry name" value="Galactose oxidase, central domain"/>
    <property type="match status" value="1"/>
</dbReference>
<reference evidence="2" key="1">
    <citation type="submission" date="2020-10" db="EMBL/GenBank/DDBJ databases">
        <authorList>
            <person name="Castelo-Branco R."/>
            <person name="Eusebio N."/>
            <person name="Adriana R."/>
            <person name="Vieira A."/>
            <person name="Brugerolle De Fraissinette N."/>
            <person name="Rezende De Castro R."/>
            <person name="Schneider M.P."/>
            <person name="Vasconcelos V."/>
            <person name="Leao P.N."/>
        </authorList>
    </citation>
    <scope>NUCLEOTIDE SEQUENCE</scope>
    <source>
        <strain evidence="2">LEGE 11480</strain>
    </source>
</reference>
<name>A0A928VQG5_9CYAN</name>
<dbReference type="EMBL" id="JADEXQ010000031">
    <property type="protein sequence ID" value="MBE9030234.1"/>
    <property type="molecule type" value="Genomic_DNA"/>
</dbReference>
<dbReference type="PANTHER" id="PTHR32208:SF21">
    <property type="entry name" value="LOW QUALITY PROTEIN: ALDEHYDE OXIDASE GLOX-LIKE"/>
    <property type="match status" value="1"/>
</dbReference>
<dbReference type="Gene3D" id="2.60.40.10">
    <property type="entry name" value="Immunoglobulins"/>
    <property type="match status" value="1"/>
</dbReference>
<dbReference type="InterPro" id="IPR011043">
    <property type="entry name" value="Gal_Oxase/kelch_b-propeller"/>
</dbReference>
<dbReference type="CDD" id="cd02851">
    <property type="entry name" value="E_set_GO_C"/>
    <property type="match status" value="1"/>
</dbReference>
<dbReference type="Pfam" id="PF09118">
    <property type="entry name" value="GO-like_E_set"/>
    <property type="match status" value="1"/>
</dbReference>
<dbReference type="Gene3D" id="2.130.10.80">
    <property type="entry name" value="Galactose oxidase/kelch, beta-propeller"/>
    <property type="match status" value="1"/>
</dbReference>
<dbReference type="AlphaFoldDB" id="A0A928VQG5"/>
<sequence>MMLRFPNRSAWLGLTVVCTAVLALGHADRAEGMAGMLDEEEQLGNMKPPIDLGPTPAEADRLLLPAEEAAPSDAHIKGKWSRVGGWPIVPIHAVLLPNGKVLSYGTNPAADNGTGFFYDVWNPAQGLRRKSHLTLPTITDTNIFCSGQVLLPSGQVLITGGSQEINGVRNFGIATAQLFNPSDNSLRRLPQSMNLSRWYPAVTTLGNGTVLLQGGRDEKKKSVLTPEIYNPKTQKWKLLTGATNSEIYQNGWWYPKSYVMPGGKVLVLPRGKNQMWALNPRGTGSWEKLGQLPGPNLSSSAPAVMYDTNKILVIQGVQQASTIDIRGGVPKVAATGGLSQPRHWANATALPNGEVLLVGGASKNQKEENAVNYTEMWNPNTGQWTPGATAQKSRLYHSTALLLPDGRVLIGGGGPPGPVVNQNAEIYSPPYLFKPDGSGKRAARPKIVTPIAGARYGQTVNVNFSNAQKISRVTLIRTGSVTHSFNMDERMRRLPFTQQGKQLRIRFPKGRNVTPPGHYMLFLVNDQGVPSKSRIIKLR</sequence>
<gene>
    <name evidence="2" type="ORF">IQ266_10880</name>
</gene>
<protein>
    <submittedName>
        <fullName evidence="2">DUF1929 domain-containing protein</fullName>
    </submittedName>
</protein>
<evidence type="ECO:0000259" key="1">
    <source>
        <dbReference type="Pfam" id="PF09118"/>
    </source>
</evidence>